<feature type="active site" description="Proton acceptor" evidence="7">
    <location>
        <position position="422"/>
    </location>
</feature>
<keyword evidence="14" id="KW-1185">Reference proteome</keyword>
<evidence type="ECO:0000313" key="14">
    <source>
        <dbReference type="Proteomes" id="UP000054166"/>
    </source>
</evidence>
<dbReference type="Pfam" id="PF09248">
    <property type="entry name" value="DUF1965"/>
    <property type="match status" value="1"/>
</dbReference>
<organism evidence="13 14">
    <name type="scientific">Piloderma croceum (strain F 1598)</name>
    <dbReference type="NCBI Taxonomy" id="765440"/>
    <lineage>
        <taxon>Eukaryota</taxon>
        <taxon>Fungi</taxon>
        <taxon>Dikarya</taxon>
        <taxon>Basidiomycota</taxon>
        <taxon>Agaricomycotina</taxon>
        <taxon>Agaricomycetes</taxon>
        <taxon>Agaricomycetidae</taxon>
        <taxon>Atheliales</taxon>
        <taxon>Atheliaceae</taxon>
        <taxon>Piloderma</taxon>
    </lineage>
</organism>
<evidence type="ECO:0000256" key="10">
    <source>
        <dbReference type="SAM" id="Phobius"/>
    </source>
</evidence>
<dbReference type="Gene3D" id="2.70.98.20">
    <property type="entry name" value="Copper amine oxidase, catalytic domain"/>
    <property type="match status" value="1"/>
</dbReference>
<feature type="domain" description="DUF1965" evidence="12">
    <location>
        <begin position="268"/>
        <end position="321"/>
    </location>
</feature>
<evidence type="ECO:0000259" key="11">
    <source>
        <dbReference type="Pfam" id="PF01179"/>
    </source>
</evidence>
<comment type="similarity">
    <text evidence="2 9">Belongs to the copper/topaquinone oxidase family.</text>
</comment>
<dbReference type="HOGENOM" id="CLU_015739_0_0_1"/>
<dbReference type="GO" id="GO:0048038">
    <property type="term" value="F:quinone binding"/>
    <property type="evidence" value="ECO:0007669"/>
    <property type="project" value="InterPro"/>
</dbReference>
<dbReference type="GO" id="GO:0009308">
    <property type="term" value="P:amine metabolic process"/>
    <property type="evidence" value="ECO:0007669"/>
    <property type="project" value="UniProtKB-UniRule"/>
</dbReference>
<protein>
    <recommendedName>
        <fullName evidence="9">Amine oxidase</fullName>
        <ecNumber evidence="9">1.4.3.-</ecNumber>
    </recommendedName>
</protein>
<dbReference type="GO" id="GO:0008131">
    <property type="term" value="F:primary methylamine oxidase activity"/>
    <property type="evidence" value="ECO:0007669"/>
    <property type="project" value="InterPro"/>
</dbReference>
<feature type="modified residue" description="2',4',5'-topaquinone" evidence="8">
    <location>
        <position position="505"/>
    </location>
</feature>
<keyword evidence="10" id="KW-1133">Transmembrane helix</keyword>
<evidence type="ECO:0000256" key="8">
    <source>
        <dbReference type="PIRSR" id="PIRSR600269-51"/>
    </source>
</evidence>
<sequence>MEARYKLLKAGVPDKDLISKSNKMLYIGLTFALVFLISHFHVQYTPAEQFTAEPHSAIFDTEGVQQCPSALPPPASPPAPVNLWASLDLEDAVQIRQWLHAPERKLNLTQVDTRYASSDNMLYNLEAYYPSKAEALAYLGSPSSVPRPDRYARVTIHHGARLEPVIKDYLVGPLPVGPQTEMHELTSIYHRNDIPFHARGIAINNEIIQFLGGMMAPLADATKELLGSVAVGLPNDTLSLHPSAPFSFDGEFRRLWFQCKRNTAGSYLQPLGFFQYFDMSGTDPSQWKLLKIVYNYQIFHNTESFLEAFHNGTLRRLPSRLNDTTDLSWSSRKRIGLQRDLDHLPGPRSVSFAGLRFRVDRKLQYISWMGWGLYLGFDRDMGLSLWDIRMQNERIVYQLAPQEALAQYAGNDPIQANTAWLDRYFGMGAKVGNLLPGYDCPHEAVYLPATTHTDFGIITREQAICVFEHDTGRPLTRHVGSVDGEFGAARGYVLTIRSISTVGNYDFQFDYMLHLDGTIEVRLSASGYLQGTFWDSAQGAYGTRIHNTTMGSVHDHVINFKIDLDVAGVKNSLLHTSTSQEEVTQPWFDDDWGQTVVQQRITREYITNEDDALLKYPSNFQGGYAVVNKEQTNKWGVPRGYAIQPGYSPIHNTVVGSKRLLNNANWARYNLAVSVRKDSEPASSSMWNANLPGAPLVDFHNFFDGENITQEDLVVWVNVGTHHLPSAEDSPNTRTSTASSSFFLTPLNYFDYDISIDSTNAILLTPPKEPGDAFTYDDYGVKPAHCVPEAPPLFEYYG</sequence>
<dbReference type="Pfam" id="PF01179">
    <property type="entry name" value="Cu_amine_oxid"/>
    <property type="match status" value="1"/>
</dbReference>
<dbReference type="EC" id="1.4.3.-" evidence="9"/>
<evidence type="ECO:0000256" key="5">
    <source>
        <dbReference type="ARBA" id="ARBA00023002"/>
    </source>
</evidence>
<dbReference type="PRINTS" id="PR00766">
    <property type="entry name" value="CUDAOXIDASE"/>
</dbReference>
<proteinExistence type="inferred from homology"/>
<dbReference type="SUPFAM" id="SSF54416">
    <property type="entry name" value="Amine oxidase N-terminal region"/>
    <property type="match status" value="2"/>
</dbReference>
<feature type="active site" description="Schiff-base intermediate with substrate; via topaquinone" evidence="7">
    <location>
        <position position="505"/>
    </location>
</feature>
<reference evidence="14" key="2">
    <citation type="submission" date="2015-01" db="EMBL/GenBank/DDBJ databases">
        <title>Evolutionary Origins and Diversification of the Mycorrhizal Mutualists.</title>
        <authorList>
            <consortium name="DOE Joint Genome Institute"/>
            <consortium name="Mycorrhizal Genomics Consortium"/>
            <person name="Kohler A."/>
            <person name="Kuo A."/>
            <person name="Nagy L.G."/>
            <person name="Floudas D."/>
            <person name="Copeland A."/>
            <person name="Barry K.W."/>
            <person name="Cichocki N."/>
            <person name="Veneault-Fourrey C."/>
            <person name="LaButti K."/>
            <person name="Lindquist E.A."/>
            <person name="Lipzen A."/>
            <person name="Lundell T."/>
            <person name="Morin E."/>
            <person name="Murat C."/>
            <person name="Riley R."/>
            <person name="Ohm R."/>
            <person name="Sun H."/>
            <person name="Tunlid A."/>
            <person name="Henrissat B."/>
            <person name="Grigoriev I.V."/>
            <person name="Hibbett D.S."/>
            <person name="Martin F."/>
        </authorList>
    </citation>
    <scope>NUCLEOTIDE SEQUENCE [LARGE SCALE GENOMIC DNA]</scope>
    <source>
        <strain evidence="14">F 1598</strain>
    </source>
</reference>
<dbReference type="GO" id="GO:0005886">
    <property type="term" value="C:plasma membrane"/>
    <property type="evidence" value="ECO:0007669"/>
    <property type="project" value="TreeGrafter"/>
</dbReference>
<feature type="domain" description="Copper amine oxidase catalytic" evidence="11">
    <location>
        <begin position="348"/>
        <end position="755"/>
    </location>
</feature>
<dbReference type="PANTHER" id="PTHR10638">
    <property type="entry name" value="COPPER AMINE OXIDASE"/>
    <property type="match status" value="1"/>
</dbReference>
<keyword evidence="5 9" id="KW-0560">Oxidoreductase</keyword>
<evidence type="ECO:0000256" key="3">
    <source>
        <dbReference type="ARBA" id="ARBA00022723"/>
    </source>
</evidence>
<comment type="PTM">
    <text evidence="8 9">Topaquinone (TPQ) is generated by copper-dependent autoxidation of a specific tyrosyl residue.</text>
</comment>
<dbReference type="InterPro" id="IPR015798">
    <property type="entry name" value="Cu_amine_oxidase_C"/>
</dbReference>
<dbReference type="OrthoDB" id="3341590at2759"/>
<evidence type="ECO:0000259" key="12">
    <source>
        <dbReference type="Pfam" id="PF09248"/>
    </source>
</evidence>
<dbReference type="Proteomes" id="UP000054166">
    <property type="component" value="Unassembled WGS sequence"/>
</dbReference>
<keyword evidence="10" id="KW-0472">Membrane</keyword>
<dbReference type="InterPro" id="IPR015328">
    <property type="entry name" value="DUF1965"/>
</dbReference>
<evidence type="ECO:0000256" key="6">
    <source>
        <dbReference type="ARBA" id="ARBA00023008"/>
    </source>
</evidence>
<evidence type="ECO:0000256" key="4">
    <source>
        <dbReference type="ARBA" id="ARBA00022772"/>
    </source>
</evidence>
<evidence type="ECO:0000256" key="9">
    <source>
        <dbReference type="RuleBase" id="RU000672"/>
    </source>
</evidence>
<comment type="cofactor">
    <cofactor evidence="9">
        <name>Cu cation</name>
        <dbReference type="ChEBI" id="CHEBI:23378"/>
    </cofactor>
    <text evidence="9">Contains 1 topaquinone per subunit.</text>
</comment>
<dbReference type="SUPFAM" id="SSF49998">
    <property type="entry name" value="Amine oxidase catalytic domain"/>
    <property type="match status" value="1"/>
</dbReference>
<evidence type="ECO:0000313" key="13">
    <source>
        <dbReference type="EMBL" id="KIM73745.1"/>
    </source>
</evidence>
<dbReference type="InterPro" id="IPR000269">
    <property type="entry name" value="Cu_amine_oxidase"/>
</dbReference>
<dbReference type="InterPro" id="IPR036460">
    <property type="entry name" value="Cu_amine_oxidase_C_sf"/>
</dbReference>
<keyword evidence="3 9" id="KW-0479">Metal-binding</keyword>
<feature type="transmembrane region" description="Helical" evidence="10">
    <location>
        <begin position="24"/>
        <end position="42"/>
    </location>
</feature>
<accession>A0A0C3EMD7</accession>
<comment type="cofactor">
    <cofactor evidence="1">
        <name>Cu cation</name>
        <dbReference type="ChEBI" id="CHEBI:23378"/>
    </cofactor>
</comment>
<dbReference type="InParanoid" id="A0A0C3EMD7"/>
<dbReference type="STRING" id="765440.A0A0C3EMD7"/>
<dbReference type="PANTHER" id="PTHR10638:SF20">
    <property type="entry name" value="AMINE OXIDASE"/>
    <property type="match status" value="1"/>
</dbReference>
<dbReference type="Gene3D" id="3.10.450.40">
    <property type="match status" value="2"/>
</dbReference>
<dbReference type="AlphaFoldDB" id="A0A0C3EMD7"/>
<evidence type="ECO:0000256" key="2">
    <source>
        <dbReference type="ARBA" id="ARBA00007983"/>
    </source>
</evidence>
<gene>
    <name evidence="13" type="ORF">PILCRDRAFT_828798</name>
</gene>
<keyword evidence="10" id="KW-0812">Transmembrane</keyword>
<keyword evidence="6 9" id="KW-0186">Copper</keyword>
<evidence type="ECO:0000256" key="1">
    <source>
        <dbReference type="ARBA" id="ARBA00001935"/>
    </source>
</evidence>
<name>A0A0C3EMD7_PILCF</name>
<dbReference type="EMBL" id="KN833074">
    <property type="protein sequence ID" value="KIM73745.1"/>
    <property type="molecule type" value="Genomic_DNA"/>
</dbReference>
<reference evidence="13 14" key="1">
    <citation type="submission" date="2014-04" db="EMBL/GenBank/DDBJ databases">
        <authorList>
            <consortium name="DOE Joint Genome Institute"/>
            <person name="Kuo A."/>
            <person name="Tarkka M."/>
            <person name="Buscot F."/>
            <person name="Kohler A."/>
            <person name="Nagy L.G."/>
            <person name="Floudas D."/>
            <person name="Copeland A."/>
            <person name="Barry K.W."/>
            <person name="Cichocki N."/>
            <person name="Veneault-Fourrey C."/>
            <person name="LaButti K."/>
            <person name="Lindquist E.A."/>
            <person name="Lipzen A."/>
            <person name="Lundell T."/>
            <person name="Morin E."/>
            <person name="Murat C."/>
            <person name="Sun H."/>
            <person name="Tunlid A."/>
            <person name="Henrissat B."/>
            <person name="Grigoriev I.V."/>
            <person name="Hibbett D.S."/>
            <person name="Martin F."/>
            <person name="Nordberg H.P."/>
            <person name="Cantor M.N."/>
            <person name="Hua S.X."/>
        </authorList>
    </citation>
    <scope>NUCLEOTIDE SEQUENCE [LARGE SCALE GENOMIC DNA]</scope>
    <source>
        <strain evidence="13 14">F 1598</strain>
    </source>
</reference>
<dbReference type="InterPro" id="IPR016182">
    <property type="entry name" value="Cu_amine_oxidase_N-reg"/>
</dbReference>
<keyword evidence="4 7" id="KW-0801">TPQ</keyword>
<dbReference type="GO" id="GO:0005507">
    <property type="term" value="F:copper ion binding"/>
    <property type="evidence" value="ECO:0007669"/>
    <property type="project" value="InterPro"/>
</dbReference>
<evidence type="ECO:0000256" key="7">
    <source>
        <dbReference type="PIRSR" id="PIRSR600269-50"/>
    </source>
</evidence>